<evidence type="ECO:0000259" key="4">
    <source>
        <dbReference type="PROSITE" id="PS01124"/>
    </source>
</evidence>
<comment type="caution">
    <text evidence="5">The sequence shown here is derived from an EMBL/GenBank/DDBJ whole genome shotgun (WGS) entry which is preliminary data.</text>
</comment>
<keyword evidence="2" id="KW-0238">DNA-binding</keyword>
<dbReference type="InterPro" id="IPR009057">
    <property type="entry name" value="Homeodomain-like_sf"/>
</dbReference>
<dbReference type="InterPro" id="IPR050204">
    <property type="entry name" value="AraC_XylS_family_regulators"/>
</dbReference>
<keyword evidence="3" id="KW-0804">Transcription</keyword>
<dbReference type="eggNOG" id="COG2207">
    <property type="taxonomic scope" value="Bacteria"/>
</dbReference>
<dbReference type="GO" id="GO:0003700">
    <property type="term" value="F:DNA-binding transcription factor activity"/>
    <property type="evidence" value="ECO:0007669"/>
    <property type="project" value="InterPro"/>
</dbReference>
<dbReference type="Pfam" id="PF02311">
    <property type="entry name" value="AraC_binding"/>
    <property type="match status" value="1"/>
</dbReference>
<sequence>MSNSNQDNWIRFKHDAPTGIELVRVRFGGHEHAYDPHWHDSYLIGFTEQGLQQFHCRRQVQRSTPGNSFLIEPGEIHDGESPQGEGFTYRALYLPPDWLHQQLRGIFEELPDRYELHIEKTLAADHRLAGSISGAFLALSEREPRIVREACLDQMLERLTDHISWRRIASATGSRPDLASAGRDFLHAHLYNDVGLSDMAQTLGTDRFRLNRAFKAAYGLSPHAYLIQLRLVRARQLLGLGVPPAEVAAELCFSDQSHLGRWFKRAYYLTPADYRNHCTKLPD</sequence>
<accession>A0A081FVQ4</accession>
<dbReference type="PANTHER" id="PTHR46796:SF2">
    <property type="entry name" value="TRANSCRIPTIONAL REGULATORY PROTEIN"/>
    <property type="match status" value="1"/>
</dbReference>
<evidence type="ECO:0000313" key="6">
    <source>
        <dbReference type="Proteomes" id="UP000028252"/>
    </source>
</evidence>
<organism evidence="5 6">
    <name type="scientific">Marinobacterium lacunae</name>
    <dbReference type="NCBI Taxonomy" id="1232683"/>
    <lineage>
        <taxon>Bacteria</taxon>
        <taxon>Pseudomonadati</taxon>
        <taxon>Pseudomonadota</taxon>
        <taxon>Gammaproteobacteria</taxon>
        <taxon>Oceanospirillales</taxon>
        <taxon>Oceanospirillaceae</taxon>
        <taxon>Marinobacterium</taxon>
    </lineage>
</organism>
<evidence type="ECO:0000256" key="3">
    <source>
        <dbReference type="ARBA" id="ARBA00023163"/>
    </source>
</evidence>
<evidence type="ECO:0000256" key="1">
    <source>
        <dbReference type="ARBA" id="ARBA00023015"/>
    </source>
</evidence>
<dbReference type="STRING" id="1232683.ADIMK_3081"/>
<dbReference type="EMBL" id="JMQN01000047">
    <property type="protein sequence ID" value="KEA62609.1"/>
    <property type="molecule type" value="Genomic_DNA"/>
</dbReference>
<dbReference type="GO" id="GO:0043565">
    <property type="term" value="F:sequence-specific DNA binding"/>
    <property type="evidence" value="ECO:0007669"/>
    <property type="project" value="InterPro"/>
</dbReference>
<dbReference type="SMART" id="SM00342">
    <property type="entry name" value="HTH_ARAC"/>
    <property type="match status" value="1"/>
</dbReference>
<dbReference type="SUPFAM" id="SSF51215">
    <property type="entry name" value="Regulatory protein AraC"/>
    <property type="match status" value="1"/>
</dbReference>
<dbReference type="RefSeq" id="WP_036190106.1">
    <property type="nucleotide sequence ID" value="NZ_JMQN01000047.1"/>
</dbReference>
<dbReference type="AlphaFoldDB" id="A0A081FVQ4"/>
<dbReference type="Proteomes" id="UP000028252">
    <property type="component" value="Unassembled WGS sequence"/>
</dbReference>
<dbReference type="InterPro" id="IPR003313">
    <property type="entry name" value="AraC-bd"/>
</dbReference>
<dbReference type="Gene3D" id="1.10.10.60">
    <property type="entry name" value="Homeodomain-like"/>
    <property type="match status" value="1"/>
</dbReference>
<reference evidence="5 6" key="1">
    <citation type="submission" date="2014-04" db="EMBL/GenBank/DDBJ databases">
        <title>Marinobacterium kochiensis sp. nov., isolated from sediment sample collected from Kochi backwaters in Kerala, India.</title>
        <authorList>
            <person name="Singh A."/>
            <person name="Pinnaka A.K."/>
        </authorList>
    </citation>
    <scope>NUCLEOTIDE SEQUENCE [LARGE SCALE GENOMIC DNA]</scope>
    <source>
        <strain evidence="5 6">AK27</strain>
    </source>
</reference>
<feature type="domain" description="HTH araC/xylS-type" evidence="4">
    <location>
        <begin position="180"/>
        <end position="277"/>
    </location>
</feature>
<dbReference type="PANTHER" id="PTHR46796">
    <property type="entry name" value="HTH-TYPE TRANSCRIPTIONAL ACTIVATOR RHAS-RELATED"/>
    <property type="match status" value="1"/>
</dbReference>
<dbReference type="SUPFAM" id="SSF46689">
    <property type="entry name" value="Homeodomain-like"/>
    <property type="match status" value="2"/>
</dbReference>
<dbReference type="PATRIC" id="fig|1232683.4.peg.3031"/>
<keyword evidence="1" id="KW-0805">Transcription regulation</keyword>
<dbReference type="InterPro" id="IPR037923">
    <property type="entry name" value="HTH-like"/>
</dbReference>
<protein>
    <submittedName>
        <fullName evidence="5">Transcriptional regulator, AraC family</fullName>
    </submittedName>
</protein>
<dbReference type="PROSITE" id="PS01124">
    <property type="entry name" value="HTH_ARAC_FAMILY_2"/>
    <property type="match status" value="1"/>
</dbReference>
<gene>
    <name evidence="5" type="ORF">ADIMK_3081</name>
</gene>
<dbReference type="InterPro" id="IPR018060">
    <property type="entry name" value="HTH_AraC"/>
</dbReference>
<dbReference type="OrthoDB" id="9809338at2"/>
<evidence type="ECO:0000313" key="5">
    <source>
        <dbReference type="EMBL" id="KEA62609.1"/>
    </source>
</evidence>
<keyword evidence="6" id="KW-1185">Reference proteome</keyword>
<evidence type="ECO:0000256" key="2">
    <source>
        <dbReference type="ARBA" id="ARBA00023125"/>
    </source>
</evidence>
<proteinExistence type="predicted"/>
<name>A0A081FVQ4_9GAMM</name>
<dbReference type="Pfam" id="PF12833">
    <property type="entry name" value="HTH_18"/>
    <property type="match status" value="1"/>
</dbReference>